<reference evidence="3" key="1">
    <citation type="journal article" date="2023" name="Commun. Biol.">
        <title>Genome analysis of Parmales, the sister group of diatoms, reveals the evolutionary specialization of diatoms from phago-mixotrophs to photoautotrophs.</title>
        <authorList>
            <person name="Ban H."/>
            <person name="Sato S."/>
            <person name="Yoshikawa S."/>
            <person name="Yamada K."/>
            <person name="Nakamura Y."/>
            <person name="Ichinomiya M."/>
            <person name="Sato N."/>
            <person name="Blanc-Mathieu R."/>
            <person name="Endo H."/>
            <person name="Kuwata A."/>
            <person name="Ogata H."/>
        </authorList>
    </citation>
    <scope>NUCLEOTIDE SEQUENCE [LARGE SCALE GENOMIC DNA]</scope>
    <source>
        <strain evidence="3">NIES 3700</strain>
    </source>
</reference>
<feature type="signal peptide" evidence="1">
    <location>
        <begin position="1"/>
        <end position="21"/>
    </location>
</feature>
<comment type="caution">
    <text evidence="2">The sequence shown here is derived from an EMBL/GenBank/DDBJ whole genome shotgun (WGS) entry which is preliminary data.</text>
</comment>
<dbReference type="PANTHER" id="PTHR35190:SF1">
    <property type="entry name" value="PEPTIDASE C45 HYDROLASE DOMAIN-CONTAINING PROTEIN"/>
    <property type="match status" value="1"/>
</dbReference>
<dbReference type="OrthoDB" id="189997at2759"/>
<dbReference type="EMBL" id="BRXW01000913">
    <property type="protein sequence ID" value="GMH79134.1"/>
    <property type="molecule type" value="Genomic_DNA"/>
</dbReference>
<dbReference type="PANTHER" id="PTHR35190">
    <property type="entry name" value="PROTEIN DCD1B"/>
    <property type="match status" value="1"/>
</dbReference>
<dbReference type="InterPro" id="IPR047803">
    <property type="entry name" value="DCD1A/B-like"/>
</dbReference>
<keyword evidence="1" id="KW-0732">Signal</keyword>
<evidence type="ECO:0000313" key="2">
    <source>
        <dbReference type="EMBL" id="GMH79134.1"/>
    </source>
</evidence>
<protein>
    <submittedName>
        <fullName evidence="2">Uncharacterized protein</fullName>
    </submittedName>
</protein>
<accession>A0A9W7B3A3</accession>
<keyword evidence="3" id="KW-1185">Reference proteome</keyword>
<organism evidence="2 3">
    <name type="scientific">Triparma laevis f. longispina</name>
    <dbReference type="NCBI Taxonomy" id="1714387"/>
    <lineage>
        <taxon>Eukaryota</taxon>
        <taxon>Sar</taxon>
        <taxon>Stramenopiles</taxon>
        <taxon>Ochrophyta</taxon>
        <taxon>Bolidophyceae</taxon>
        <taxon>Parmales</taxon>
        <taxon>Triparmaceae</taxon>
        <taxon>Triparma</taxon>
    </lineage>
</organism>
<evidence type="ECO:0000313" key="3">
    <source>
        <dbReference type="Proteomes" id="UP001165122"/>
    </source>
</evidence>
<dbReference type="Gene3D" id="3.60.60.10">
    <property type="entry name" value="Penicillin V Acylase, Chain A"/>
    <property type="match status" value="1"/>
</dbReference>
<dbReference type="AlphaFoldDB" id="A0A9W7B3A3"/>
<proteinExistence type="predicted"/>
<feature type="chain" id="PRO_5040857682" evidence="1">
    <location>
        <begin position="22"/>
        <end position="451"/>
    </location>
</feature>
<dbReference type="Proteomes" id="UP001165122">
    <property type="component" value="Unassembled WGS sequence"/>
</dbReference>
<sequence>MLLKSALPLFLLSPLLSLSTATPTTYPASSYTTWSPDAAIEKSRLAKISVPLEDGSSIDISRLDLVGSPHERGFASGALLANDIIEFIDVKLNSYFSNELLNLDISSLPLKLQEVLEPIIEKGAEKAPEVFWTAMSFVWEKEKEYVPEAILEEMNGIGEGICAGLTSGDDCNPLEMSMKVKHVNMLPELIRMACTAFGAWGTATPDGNLIQLRALDFGGGPFANYTVLSVHRPEGGGQAFTSLSFPGFVGVVTGVSEKGIGVSEKVWMTYDKRSIQPGSYDGLADVLVIRNILENSSTRAEAEDYLMNVDRTWSIWLGIGDYESQKFDLVGYKQKSAIVYDDTTINTETGQDYIQDVCYVDKHPQPSHADDLPKLLQGYHGNVTFTAVQDIVQQHETGDLHWAAYDFAKKTMILAIGRIDEEGNYGEDGKVWQAHNRPGVVFDLEDLWNGV</sequence>
<name>A0A9W7B3A3_9STRA</name>
<gene>
    <name evidence="2" type="ORF">TrLO_g13578</name>
</gene>
<evidence type="ECO:0000256" key="1">
    <source>
        <dbReference type="SAM" id="SignalP"/>
    </source>
</evidence>